<name>A0A8T0U6T6_PANVG</name>
<evidence type="ECO:0000313" key="2">
    <source>
        <dbReference type="EMBL" id="KAG2616756.1"/>
    </source>
</evidence>
<dbReference type="PANTHER" id="PTHR34223">
    <property type="entry name" value="OS11G0201299 PROTEIN"/>
    <property type="match status" value="1"/>
</dbReference>
<dbReference type="InterPro" id="IPR055411">
    <property type="entry name" value="LRR_FXL15/At3g58940/PEG3-like"/>
</dbReference>
<reference evidence="2" key="1">
    <citation type="submission" date="2020-05" db="EMBL/GenBank/DDBJ databases">
        <title>WGS assembly of Panicum virgatum.</title>
        <authorList>
            <person name="Lovell J.T."/>
            <person name="Jenkins J."/>
            <person name="Shu S."/>
            <person name="Juenger T.E."/>
            <person name="Schmutz J."/>
        </authorList>
    </citation>
    <scope>NUCLEOTIDE SEQUENCE</scope>
    <source>
        <strain evidence="2">AP13</strain>
    </source>
</reference>
<sequence length="308" mass="34693">MMLICGSMPLSKRRARVIQLVGHPEDECYTHFLRVNIVSCHLKVLMLSESWLNDRTLRQLSTRCPSLEVLDLKECCLEGREISSASLRSLTIDKCMIKEGLTIAAPNLVSLRCVKPYHQAPLFQKMGSIATATIVLDDSFLHVDYKHKCESIHSSPPHDEGSDSDCSPEDDPRYCSDSCSDASTCQYSEVLTYSEDEQGQDHCKCNYGPYWIRRGSGRQNRYEILGGHNALGSLSNATSLELLGDAGEVILNRELKTCPVFSNLKTLSLGEWCMTAHFDSLVSFLQHSPNLERLFLELKMYDDPDEEM</sequence>
<dbReference type="OrthoDB" id="613373at2759"/>
<evidence type="ECO:0000313" key="3">
    <source>
        <dbReference type="Proteomes" id="UP000823388"/>
    </source>
</evidence>
<dbReference type="Proteomes" id="UP000823388">
    <property type="component" value="Chromosome 3N"/>
</dbReference>
<gene>
    <name evidence="2" type="ORF">PVAP13_3NG176604</name>
</gene>
<accession>A0A8T0U6T6</accession>
<proteinExistence type="predicted"/>
<dbReference type="InterPro" id="IPR053197">
    <property type="entry name" value="F-box_SCFL_complex_component"/>
</dbReference>
<dbReference type="PANTHER" id="PTHR34223:SF40">
    <property type="entry name" value="OS08G0197800 PROTEIN"/>
    <property type="match status" value="1"/>
</dbReference>
<evidence type="ECO:0000259" key="1">
    <source>
        <dbReference type="Pfam" id="PF24758"/>
    </source>
</evidence>
<dbReference type="EMBL" id="CM029042">
    <property type="protein sequence ID" value="KAG2616756.1"/>
    <property type="molecule type" value="Genomic_DNA"/>
</dbReference>
<dbReference type="Pfam" id="PF24758">
    <property type="entry name" value="LRR_At5g56370"/>
    <property type="match status" value="1"/>
</dbReference>
<dbReference type="AlphaFoldDB" id="A0A8T0U6T6"/>
<dbReference type="SUPFAM" id="SSF52047">
    <property type="entry name" value="RNI-like"/>
    <property type="match status" value="1"/>
</dbReference>
<comment type="caution">
    <text evidence="2">The sequence shown here is derived from an EMBL/GenBank/DDBJ whole genome shotgun (WGS) entry which is preliminary data.</text>
</comment>
<protein>
    <recommendedName>
        <fullName evidence="1">F-box/LRR-repeat protein 15/At3g58940/PEG3-like LRR domain-containing protein</fullName>
    </recommendedName>
</protein>
<feature type="domain" description="F-box/LRR-repeat protein 15/At3g58940/PEG3-like LRR" evidence="1">
    <location>
        <begin position="40"/>
        <end position="115"/>
    </location>
</feature>
<keyword evidence="3" id="KW-1185">Reference proteome</keyword>
<dbReference type="InterPro" id="IPR032675">
    <property type="entry name" value="LRR_dom_sf"/>
</dbReference>
<organism evidence="2 3">
    <name type="scientific">Panicum virgatum</name>
    <name type="common">Blackwell switchgrass</name>
    <dbReference type="NCBI Taxonomy" id="38727"/>
    <lineage>
        <taxon>Eukaryota</taxon>
        <taxon>Viridiplantae</taxon>
        <taxon>Streptophyta</taxon>
        <taxon>Embryophyta</taxon>
        <taxon>Tracheophyta</taxon>
        <taxon>Spermatophyta</taxon>
        <taxon>Magnoliopsida</taxon>
        <taxon>Liliopsida</taxon>
        <taxon>Poales</taxon>
        <taxon>Poaceae</taxon>
        <taxon>PACMAD clade</taxon>
        <taxon>Panicoideae</taxon>
        <taxon>Panicodae</taxon>
        <taxon>Paniceae</taxon>
        <taxon>Panicinae</taxon>
        <taxon>Panicum</taxon>
        <taxon>Panicum sect. Hiantes</taxon>
    </lineage>
</organism>
<dbReference type="Gene3D" id="3.80.10.10">
    <property type="entry name" value="Ribonuclease Inhibitor"/>
    <property type="match status" value="1"/>
</dbReference>